<sequence>MCQEYEQFFTVLILNLMKDQKIQSILNGSILFFNYFGQEVKCTVQEVESHVKMYEKKLQQEVIIQLRQRALDNLKSRENINNLLEKIQRQNQTQKEQQLQMKSHDNKLNTLFKCYI</sequence>
<proteinExistence type="predicted"/>
<protein>
    <submittedName>
        <fullName evidence="2">Uncharacterized protein</fullName>
    </submittedName>
</protein>
<evidence type="ECO:0000313" key="3">
    <source>
        <dbReference type="Proteomes" id="UP000054937"/>
    </source>
</evidence>
<reference evidence="2 3" key="1">
    <citation type="journal article" date="2015" name="Sci. Rep.">
        <title>Genome of the facultative scuticociliatosis pathogen Pseudocohnilembus persalinus provides insight into its virulence through horizontal gene transfer.</title>
        <authorList>
            <person name="Xiong J."/>
            <person name="Wang G."/>
            <person name="Cheng J."/>
            <person name="Tian M."/>
            <person name="Pan X."/>
            <person name="Warren A."/>
            <person name="Jiang C."/>
            <person name="Yuan D."/>
            <person name="Miao W."/>
        </authorList>
    </citation>
    <scope>NUCLEOTIDE SEQUENCE [LARGE SCALE GENOMIC DNA]</scope>
    <source>
        <strain evidence="2">36N120E</strain>
    </source>
</reference>
<dbReference type="AlphaFoldDB" id="A0A0V0QGI3"/>
<comment type="caution">
    <text evidence="2">The sequence shown here is derived from an EMBL/GenBank/DDBJ whole genome shotgun (WGS) entry which is preliminary data.</text>
</comment>
<keyword evidence="1" id="KW-0175">Coiled coil</keyword>
<keyword evidence="3" id="KW-1185">Reference proteome</keyword>
<dbReference type="Proteomes" id="UP000054937">
    <property type="component" value="Unassembled WGS sequence"/>
</dbReference>
<dbReference type="InParanoid" id="A0A0V0QGI3"/>
<organism evidence="2 3">
    <name type="scientific">Pseudocohnilembus persalinus</name>
    <name type="common">Ciliate</name>
    <dbReference type="NCBI Taxonomy" id="266149"/>
    <lineage>
        <taxon>Eukaryota</taxon>
        <taxon>Sar</taxon>
        <taxon>Alveolata</taxon>
        <taxon>Ciliophora</taxon>
        <taxon>Intramacronucleata</taxon>
        <taxon>Oligohymenophorea</taxon>
        <taxon>Scuticociliatia</taxon>
        <taxon>Philasterida</taxon>
        <taxon>Pseudocohnilembidae</taxon>
        <taxon>Pseudocohnilembus</taxon>
    </lineage>
</organism>
<gene>
    <name evidence="2" type="ORF">PPERSA_11754</name>
</gene>
<feature type="coiled-coil region" evidence="1">
    <location>
        <begin position="73"/>
        <end position="100"/>
    </location>
</feature>
<dbReference type="EMBL" id="LDAU01000171">
    <property type="protein sequence ID" value="KRX01307.1"/>
    <property type="molecule type" value="Genomic_DNA"/>
</dbReference>
<accession>A0A0V0QGI3</accession>
<evidence type="ECO:0000256" key="1">
    <source>
        <dbReference type="SAM" id="Coils"/>
    </source>
</evidence>
<evidence type="ECO:0000313" key="2">
    <source>
        <dbReference type="EMBL" id="KRX01307.1"/>
    </source>
</evidence>
<name>A0A0V0QGI3_PSEPJ</name>